<protein>
    <submittedName>
        <fullName evidence="2">Uncharacterized protein</fullName>
    </submittedName>
</protein>
<keyword evidence="3" id="KW-1185">Reference proteome</keyword>
<feature type="region of interest" description="Disordered" evidence="1">
    <location>
        <begin position="1"/>
        <end position="42"/>
    </location>
</feature>
<gene>
    <name evidence="2" type="ORF">E1284_16395</name>
</gene>
<dbReference type="RefSeq" id="WP_131939955.1">
    <property type="nucleotide sequence ID" value="NZ_BAAAMX010000061.1"/>
</dbReference>
<evidence type="ECO:0000313" key="3">
    <source>
        <dbReference type="Proteomes" id="UP000295431"/>
    </source>
</evidence>
<dbReference type="Proteomes" id="UP000295431">
    <property type="component" value="Unassembled WGS sequence"/>
</dbReference>
<sequence length="79" mass="8481">MADDHDLAEARNRLVTGWRPDKGTGKQQRATRAPALPRAVRRADAAEMTRAVAVLRPANEEFGVGPGAELARQSSGCAR</sequence>
<dbReference type="EMBL" id="SMJW01000073">
    <property type="protein sequence ID" value="TDC14998.1"/>
    <property type="molecule type" value="Genomic_DNA"/>
</dbReference>
<organism evidence="2 3">
    <name type="scientific">Actinomadura bangladeshensis</name>
    <dbReference type="NCBI Taxonomy" id="453573"/>
    <lineage>
        <taxon>Bacteria</taxon>
        <taxon>Bacillati</taxon>
        <taxon>Actinomycetota</taxon>
        <taxon>Actinomycetes</taxon>
        <taxon>Streptosporangiales</taxon>
        <taxon>Thermomonosporaceae</taxon>
        <taxon>Actinomadura</taxon>
    </lineage>
</organism>
<comment type="caution">
    <text evidence="2">The sequence shown here is derived from an EMBL/GenBank/DDBJ whole genome shotgun (WGS) entry which is preliminary data.</text>
</comment>
<reference evidence="2 3" key="1">
    <citation type="submission" date="2019-03" db="EMBL/GenBank/DDBJ databases">
        <title>Draft genome sequences of novel Actinobacteria.</title>
        <authorList>
            <person name="Sahin N."/>
            <person name="Ay H."/>
            <person name="Saygin H."/>
        </authorList>
    </citation>
    <scope>NUCLEOTIDE SEQUENCE [LARGE SCALE GENOMIC DNA]</scope>
    <source>
        <strain evidence="2 3">DSM 45347</strain>
    </source>
</reference>
<evidence type="ECO:0000313" key="2">
    <source>
        <dbReference type="EMBL" id="TDC14998.1"/>
    </source>
</evidence>
<proteinExistence type="predicted"/>
<name>A0A4R4NYL1_9ACTN</name>
<feature type="compositionally biased region" description="Basic and acidic residues" evidence="1">
    <location>
        <begin position="1"/>
        <end position="12"/>
    </location>
</feature>
<dbReference type="AlphaFoldDB" id="A0A4R4NYL1"/>
<evidence type="ECO:0000256" key="1">
    <source>
        <dbReference type="SAM" id="MobiDB-lite"/>
    </source>
</evidence>
<accession>A0A4R4NYL1</accession>